<feature type="region of interest" description="Disordered" evidence="1">
    <location>
        <begin position="61"/>
        <end position="190"/>
    </location>
</feature>
<protein>
    <submittedName>
        <fullName evidence="2">Uncharacterized protein</fullName>
    </submittedName>
</protein>
<name>A0A4S8JWX7_MUSBA</name>
<feature type="compositionally biased region" description="Polar residues" evidence="1">
    <location>
        <begin position="68"/>
        <end position="79"/>
    </location>
</feature>
<organism evidence="2 3">
    <name type="scientific">Musa balbisiana</name>
    <name type="common">Banana</name>
    <dbReference type="NCBI Taxonomy" id="52838"/>
    <lineage>
        <taxon>Eukaryota</taxon>
        <taxon>Viridiplantae</taxon>
        <taxon>Streptophyta</taxon>
        <taxon>Embryophyta</taxon>
        <taxon>Tracheophyta</taxon>
        <taxon>Spermatophyta</taxon>
        <taxon>Magnoliopsida</taxon>
        <taxon>Liliopsida</taxon>
        <taxon>Zingiberales</taxon>
        <taxon>Musaceae</taxon>
        <taxon>Musa</taxon>
    </lineage>
</organism>
<dbReference type="EMBL" id="PYDT01000003">
    <property type="protein sequence ID" value="THU66778.1"/>
    <property type="molecule type" value="Genomic_DNA"/>
</dbReference>
<dbReference type="AlphaFoldDB" id="A0A4S8JWX7"/>
<sequence>MPQVDVEAIVCGGGDARDACETQFAVAQPPAPDDPDFPPESVVVPVGDDGLDWADVGAAVYDRDDSTKGSTNPKAQAQRWQPAKPRSSSHRFSGGIQAKPPIIGLPGKVQQHSSYLGRSGHRPTRAPIFPKKPPPVPGAARGRKSTVPEQEPGSPMVSCIGKVLSETERDRYPKRRRQSPEEEEKMERVEPTGCWASVTATFCCGGEESTAQETKPGDAPGEAAGERRIAAEPAMEPPALGAMRRFASGRRPPPLDRDAPARGWRRSVGSVEDAWRERDWDWDASASFDGADGNMLKTSNGMW</sequence>
<dbReference type="PANTHER" id="PTHR34120:SF2">
    <property type="entry name" value="OS01G0860900 PROTEIN"/>
    <property type="match status" value="1"/>
</dbReference>
<gene>
    <name evidence="2" type="ORF">C4D60_Mb05t17800</name>
</gene>
<proteinExistence type="predicted"/>
<feature type="region of interest" description="Disordered" evidence="1">
    <location>
        <begin position="28"/>
        <end position="49"/>
    </location>
</feature>
<dbReference type="Proteomes" id="UP000317650">
    <property type="component" value="Chromosome 5"/>
</dbReference>
<dbReference type="PANTHER" id="PTHR34120">
    <property type="entry name" value="EXPRESSED PROTEIN"/>
    <property type="match status" value="1"/>
</dbReference>
<evidence type="ECO:0000313" key="3">
    <source>
        <dbReference type="Proteomes" id="UP000317650"/>
    </source>
</evidence>
<keyword evidence="3" id="KW-1185">Reference proteome</keyword>
<evidence type="ECO:0000256" key="1">
    <source>
        <dbReference type="SAM" id="MobiDB-lite"/>
    </source>
</evidence>
<evidence type="ECO:0000313" key="2">
    <source>
        <dbReference type="EMBL" id="THU66778.1"/>
    </source>
</evidence>
<feature type="region of interest" description="Disordered" evidence="1">
    <location>
        <begin position="245"/>
        <end position="270"/>
    </location>
</feature>
<feature type="region of interest" description="Disordered" evidence="1">
    <location>
        <begin position="284"/>
        <end position="303"/>
    </location>
</feature>
<reference evidence="2 3" key="1">
    <citation type="journal article" date="2019" name="Nat. Plants">
        <title>Genome sequencing of Musa balbisiana reveals subgenome evolution and function divergence in polyploid bananas.</title>
        <authorList>
            <person name="Yao X."/>
        </authorList>
    </citation>
    <scope>NUCLEOTIDE SEQUENCE [LARGE SCALE GENOMIC DNA]</scope>
    <source>
        <strain evidence="3">cv. DH-PKW</strain>
        <tissue evidence="2">Leaves</tissue>
    </source>
</reference>
<comment type="caution">
    <text evidence="2">The sequence shown here is derived from an EMBL/GenBank/DDBJ whole genome shotgun (WGS) entry which is preliminary data.</text>
</comment>
<accession>A0A4S8JWX7</accession>